<dbReference type="Pfam" id="PF00441">
    <property type="entry name" value="Acyl-CoA_dh_1"/>
    <property type="match status" value="1"/>
</dbReference>
<dbReference type="Proteomes" id="UP000240988">
    <property type="component" value="Unassembled WGS sequence"/>
</dbReference>
<feature type="domain" description="Acyl-CoA oxidase/dehydrogenase middle" evidence="9">
    <location>
        <begin position="138"/>
        <end position="230"/>
    </location>
</feature>
<gene>
    <name evidence="11" type="ORF">MRAB57_1532</name>
</gene>
<dbReference type="SUPFAM" id="SSF47203">
    <property type="entry name" value="Acyl-CoA dehydrogenase C-terminal domain-like"/>
    <property type="match status" value="1"/>
</dbReference>
<reference evidence="11 12" key="1">
    <citation type="submission" date="2017-01" db="EMBL/GenBank/DDBJ databases">
        <authorList>
            <consortium name="Urmite Genomes"/>
        </authorList>
    </citation>
    <scope>NUCLEOTIDE SEQUENCE [LARGE SCALE GENOMIC DNA]</scope>
    <source>
        <strain evidence="11 12">AB57</strain>
    </source>
</reference>
<sequence length="415" mass="45371">MTKPDEDTAVPGDADDVASRVETFLRTELPPKWVSAIDAGDAESLRAARTELDEARWWRRLGETGYAAPTWPQEYGGLGANRATAIALSRMLTRYRVPNFSLGLIGLDLVGPAILRWGTDEQKRDLLPAIVSREHIWCQLFSEPGAGSDLAGLSTRAFRDGDGWRITGQKVWSSFAHEATHGILLARTNPDVPKHDGITVFLIAMDQPGITVRPLRHIAGDVEFNEVFLDDATVSDAMRLGSLDDGWKITVSVLLNERQSASGSGGALPGTTTGRSADALVRRHAPVADAVMRQRLAKAYIDDLLIQVTSRRAAARRKRGDGAGSEGSVLKVLSTEHAKELQDLAADLEGLGGQAWQREDRFRDKTAWSLMRVQSKTISGGTSEIQRNILGERILGLPKEPGDDRNTPWGKVRRS</sequence>
<dbReference type="InterPro" id="IPR013786">
    <property type="entry name" value="AcylCoA_DH/ox_N"/>
</dbReference>
<dbReference type="Gene3D" id="1.10.540.10">
    <property type="entry name" value="Acyl-CoA dehydrogenase/oxidase, N-terminal domain"/>
    <property type="match status" value="1"/>
</dbReference>
<dbReference type="InterPro" id="IPR009100">
    <property type="entry name" value="AcylCoA_DH/oxidase_NM_dom_sf"/>
</dbReference>
<keyword evidence="4 6" id="KW-0274">FAD</keyword>
<dbReference type="InterPro" id="IPR036250">
    <property type="entry name" value="AcylCo_DH-like_C"/>
</dbReference>
<accession>A0A2U3NQC9</accession>
<feature type="region of interest" description="Disordered" evidence="7">
    <location>
        <begin position="396"/>
        <end position="415"/>
    </location>
</feature>
<dbReference type="PANTHER" id="PTHR43292">
    <property type="entry name" value="ACYL-COA DEHYDROGENASE"/>
    <property type="match status" value="1"/>
</dbReference>
<dbReference type="AlphaFoldDB" id="A0A2U3NQC9"/>
<evidence type="ECO:0000259" key="9">
    <source>
        <dbReference type="Pfam" id="PF02770"/>
    </source>
</evidence>
<dbReference type="InterPro" id="IPR046373">
    <property type="entry name" value="Acyl-CoA_Oxase/DH_mid-dom_sf"/>
</dbReference>
<dbReference type="GO" id="GO:0016627">
    <property type="term" value="F:oxidoreductase activity, acting on the CH-CH group of donors"/>
    <property type="evidence" value="ECO:0007669"/>
    <property type="project" value="InterPro"/>
</dbReference>
<dbReference type="InterPro" id="IPR009075">
    <property type="entry name" value="AcylCo_DH/oxidase_C"/>
</dbReference>
<evidence type="ECO:0000256" key="5">
    <source>
        <dbReference type="ARBA" id="ARBA00023002"/>
    </source>
</evidence>
<evidence type="ECO:0000256" key="2">
    <source>
        <dbReference type="ARBA" id="ARBA00009347"/>
    </source>
</evidence>
<evidence type="ECO:0000313" key="11">
    <source>
        <dbReference type="EMBL" id="SPM33728.1"/>
    </source>
</evidence>
<dbReference type="InterPro" id="IPR037069">
    <property type="entry name" value="AcylCoA_DH/ox_N_sf"/>
</dbReference>
<dbReference type="Gene3D" id="2.40.110.10">
    <property type="entry name" value="Butyryl-CoA Dehydrogenase, subunit A, domain 2"/>
    <property type="match status" value="1"/>
</dbReference>
<dbReference type="PANTHER" id="PTHR43292:SF4">
    <property type="entry name" value="ACYL-COA DEHYDROGENASE FADE34"/>
    <property type="match status" value="1"/>
</dbReference>
<dbReference type="Gene3D" id="1.20.140.10">
    <property type="entry name" value="Butyryl-CoA Dehydrogenase, subunit A, domain 3"/>
    <property type="match status" value="1"/>
</dbReference>
<organism evidence="11 12">
    <name type="scientific">Mycobacterium rhizamassiliense</name>
    <dbReference type="NCBI Taxonomy" id="1841860"/>
    <lineage>
        <taxon>Bacteria</taxon>
        <taxon>Bacillati</taxon>
        <taxon>Actinomycetota</taxon>
        <taxon>Actinomycetes</taxon>
        <taxon>Mycobacteriales</taxon>
        <taxon>Mycobacteriaceae</taxon>
        <taxon>Mycobacterium</taxon>
    </lineage>
</organism>
<evidence type="ECO:0000256" key="3">
    <source>
        <dbReference type="ARBA" id="ARBA00022630"/>
    </source>
</evidence>
<dbReference type="SUPFAM" id="SSF56645">
    <property type="entry name" value="Acyl-CoA dehydrogenase NM domain-like"/>
    <property type="match status" value="1"/>
</dbReference>
<keyword evidence="5 6" id="KW-0560">Oxidoreductase</keyword>
<feature type="domain" description="Acyl-CoA dehydrogenase/oxidase C-terminal" evidence="8">
    <location>
        <begin position="244"/>
        <end position="395"/>
    </location>
</feature>
<name>A0A2U3NQC9_9MYCO</name>
<evidence type="ECO:0000256" key="1">
    <source>
        <dbReference type="ARBA" id="ARBA00001974"/>
    </source>
</evidence>
<evidence type="ECO:0000259" key="8">
    <source>
        <dbReference type="Pfam" id="PF00441"/>
    </source>
</evidence>
<comment type="similarity">
    <text evidence="2 6">Belongs to the acyl-CoA dehydrogenase family.</text>
</comment>
<dbReference type="EMBL" id="FUFA01000002">
    <property type="protein sequence ID" value="SPM33728.1"/>
    <property type="molecule type" value="Genomic_DNA"/>
</dbReference>
<keyword evidence="12" id="KW-1185">Reference proteome</keyword>
<protein>
    <submittedName>
        <fullName evidence="11">Acyl-CoA dehydrogenase related to the alkylation response protein AidB</fullName>
    </submittedName>
</protein>
<dbReference type="GO" id="GO:0005886">
    <property type="term" value="C:plasma membrane"/>
    <property type="evidence" value="ECO:0007669"/>
    <property type="project" value="TreeGrafter"/>
</dbReference>
<evidence type="ECO:0000256" key="6">
    <source>
        <dbReference type="RuleBase" id="RU362125"/>
    </source>
</evidence>
<dbReference type="RefSeq" id="WP_077087044.1">
    <property type="nucleotide sequence ID" value="NZ_LT721901.1"/>
</dbReference>
<dbReference type="InterPro" id="IPR052161">
    <property type="entry name" value="Mycobact_Acyl-CoA_DH"/>
</dbReference>
<evidence type="ECO:0000313" key="12">
    <source>
        <dbReference type="Proteomes" id="UP000240988"/>
    </source>
</evidence>
<evidence type="ECO:0000256" key="7">
    <source>
        <dbReference type="SAM" id="MobiDB-lite"/>
    </source>
</evidence>
<dbReference type="InterPro" id="IPR006091">
    <property type="entry name" value="Acyl-CoA_Oxase/DH_mid-dom"/>
</dbReference>
<dbReference type="Pfam" id="PF02770">
    <property type="entry name" value="Acyl-CoA_dh_M"/>
    <property type="match status" value="1"/>
</dbReference>
<proteinExistence type="inferred from homology"/>
<dbReference type="Pfam" id="PF02771">
    <property type="entry name" value="Acyl-CoA_dh_N"/>
    <property type="match status" value="1"/>
</dbReference>
<dbReference type="FunFam" id="2.40.110.10:FF:000011">
    <property type="entry name" value="Acyl-CoA dehydrogenase FadE34"/>
    <property type="match status" value="1"/>
</dbReference>
<evidence type="ECO:0000259" key="10">
    <source>
        <dbReference type="Pfam" id="PF02771"/>
    </source>
</evidence>
<comment type="cofactor">
    <cofactor evidence="1 6">
        <name>FAD</name>
        <dbReference type="ChEBI" id="CHEBI:57692"/>
    </cofactor>
</comment>
<feature type="domain" description="Acyl-CoA dehydrogenase/oxidase N-terminal" evidence="10">
    <location>
        <begin position="17"/>
        <end position="134"/>
    </location>
</feature>
<dbReference type="STRING" id="1841860.GCA_900157375_01533"/>
<dbReference type="GO" id="GO:0050660">
    <property type="term" value="F:flavin adenine dinucleotide binding"/>
    <property type="evidence" value="ECO:0007669"/>
    <property type="project" value="InterPro"/>
</dbReference>
<evidence type="ECO:0000256" key="4">
    <source>
        <dbReference type="ARBA" id="ARBA00022827"/>
    </source>
</evidence>
<keyword evidence="3 6" id="KW-0285">Flavoprotein</keyword>